<evidence type="ECO:0000256" key="8">
    <source>
        <dbReference type="ARBA" id="ARBA00023201"/>
    </source>
</evidence>
<feature type="transmembrane region" description="Helical" evidence="10">
    <location>
        <begin position="351"/>
        <end position="369"/>
    </location>
</feature>
<evidence type="ECO:0000256" key="5">
    <source>
        <dbReference type="ARBA" id="ARBA00022989"/>
    </source>
</evidence>
<dbReference type="PANTHER" id="PTHR12266:SF36">
    <property type="entry name" value="OS10G0436900 PROTEIN"/>
    <property type="match status" value="1"/>
</dbReference>
<dbReference type="GO" id="GO:0006814">
    <property type="term" value="P:sodium ion transport"/>
    <property type="evidence" value="ECO:0007669"/>
    <property type="project" value="UniProtKB-KW"/>
</dbReference>
<feature type="transmembrane region" description="Helical" evidence="10">
    <location>
        <begin position="124"/>
        <end position="143"/>
    </location>
</feature>
<reference evidence="12" key="1">
    <citation type="journal article" date="2023" name="GigaByte">
        <title>Genome assembly of the bearded iris, Iris pallida Lam.</title>
        <authorList>
            <person name="Bruccoleri R.E."/>
            <person name="Oakeley E.J."/>
            <person name="Faust A.M.E."/>
            <person name="Altorfer M."/>
            <person name="Dessus-Babus S."/>
            <person name="Burckhardt D."/>
            <person name="Oertli M."/>
            <person name="Naumann U."/>
            <person name="Petersen F."/>
            <person name="Wong J."/>
        </authorList>
    </citation>
    <scope>NUCLEOTIDE SEQUENCE</scope>
    <source>
        <strain evidence="12">GSM-AAB239-AS_SAM_17_03QT</strain>
    </source>
</reference>
<gene>
    <name evidence="12" type="ORF">M6B38_413795</name>
</gene>
<feature type="transmembrane region" description="Helical" evidence="10">
    <location>
        <begin position="522"/>
        <end position="540"/>
    </location>
</feature>
<dbReference type="EMBL" id="JANAVB010027999">
    <property type="protein sequence ID" value="KAJ6816969.1"/>
    <property type="molecule type" value="Genomic_DNA"/>
</dbReference>
<evidence type="ECO:0000256" key="3">
    <source>
        <dbReference type="ARBA" id="ARBA00022449"/>
    </source>
</evidence>
<organism evidence="12 13">
    <name type="scientific">Iris pallida</name>
    <name type="common">Sweet iris</name>
    <dbReference type="NCBI Taxonomy" id="29817"/>
    <lineage>
        <taxon>Eukaryota</taxon>
        <taxon>Viridiplantae</taxon>
        <taxon>Streptophyta</taxon>
        <taxon>Embryophyta</taxon>
        <taxon>Tracheophyta</taxon>
        <taxon>Spermatophyta</taxon>
        <taxon>Magnoliopsida</taxon>
        <taxon>Liliopsida</taxon>
        <taxon>Asparagales</taxon>
        <taxon>Iridaceae</taxon>
        <taxon>Iridoideae</taxon>
        <taxon>Irideae</taxon>
        <taxon>Iris</taxon>
    </lineage>
</organism>
<dbReference type="Pfam" id="PF01699">
    <property type="entry name" value="Na_Ca_ex"/>
    <property type="match status" value="2"/>
</dbReference>
<name>A0AAX6FKW1_IRIPA</name>
<keyword evidence="3" id="KW-0050">Antiport</keyword>
<dbReference type="InterPro" id="IPR051359">
    <property type="entry name" value="CaCA_antiporter"/>
</dbReference>
<evidence type="ECO:0000256" key="10">
    <source>
        <dbReference type="SAM" id="Phobius"/>
    </source>
</evidence>
<dbReference type="GO" id="GO:0015297">
    <property type="term" value="F:antiporter activity"/>
    <property type="evidence" value="ECO:0007669"/>
    <property type="project" value="UniProtKB-KW"/>
</dbReference>
<proteinExistence type="inferred from homology"/>
<evidence type="ECO:0000313" key="13">
    <source>
        <dbReference type="Proteomes" id="UP001140949"/>
    </source>
</evidence>
<keyword evidence="4 10" id="KW-0812">Transmembrane</keyword>
<feature type="domain" description="Sodium/calcium exchanger membrane region" evidence="11">
    <location>
        <begin position="386"/>
        <end position="539"/>
    </location>
</feature>
<reference evidence="12" key="2">
    <citation type="submission" date="2023-04" db="EMBL/GenBank/DDBJ databases">
        <authorList>
            <person name="Bruccoleri R.E."/>
            <person name="Oakeley E.J."/>
            <person name="Faust A.-M."/>
            <person name="Dessus-Babus S."/>
            <person name="Altorfer M."/>
            <person name="Burckhardt D."/>
            <person name="Oertli M."/>
            <person name="Naumann U."/>
            <person name="Petersen F."/>
            <person name="Wong J."/>
        </authorList>
    </citation>
    <scope>NUCLEOTIDE SEQUENCE</scope>
    <source>
        <strain evidence="12">GSM-AAB239-AS_SAM_17_03QT</strain>
        <tissue evidence="12">Leaf</tissue>
    </source>
</reference>
<dbReference type="InterPro" id="IPR004837">
    <property type="entry name" value="NaCa_Exmemb"/>
</dbReference>
<evidence type="ECO:0000256" key="2">
    <source>
        <dbReference type="ARBA" id="ARBA00022448"/>
    </source>
</evidence>
<evidence type="ECO:0000256" key="9">
    <source>
        <dbReference type="ARBA" id="ARBA00038187"/>
    </source>
</evidence>
<feature type="transmembrane region" description="Helical" evidence="10">
    <location>
        <begin position="381"/>
        <end position="399"/>
    </location>
</feature>
<dbReference type="AlphaFoldDB" id="A0AAX6FKW1"/>
<keyword evidence="13" id="KW-1185">Reference proteome</keyword>
<evidence type="ECO:0000256" key="6">
    <source>
        <dbReference type="ARBA" id="ARBA00023053"/>
    </source>
</evidence>
<feature type="transmembrane region" description="Helical" evidence="10">
    <location>
        <begin position="463"/>
        <end position="481"/>
    </location>
</feature>
<dbReference type="Proteomes" id="UP001140949">
    <property type="component" value="Unassembled WGS sequence"/>
</dbReference>
<evidence type="ECO:0000256" key="4">
    <source>
        <dbReference type="ARBA" id="ARBA00022692"/>
    </source>
</evidence>
<keyword evidence="7 10" id="KW-0472">Membrane</keyword>
<keyword evidence="8" id="KW-0406">Ion transport</keyword>
<feature type="transmembrane region" description="Helical" evidence="10">
    <location>
        <begin position="7"/>
        <end position="23"/>
    </location>
</feature>
<comment type="subcellular location">
    <subcellularLocation>
        <location evidence="1">Membrane</location>
        <topology evidence="1">Multi-pass membrane protein</topology>
    </subcellularLocation>
</comment>
<dbReference type="PANTHER" id="PTHR12266">
    <property type="entry name" value="NA+/CA2+ K+ INDEPENDENT EXCHANGER"/>
    <property type="match status" value="1"/>
</dbReference>
<accession>A0AAX6FKW1</accession>
<feature type="transmembrane region" description="Helical" evidence="10">
    <location>
        <begin position="405"/>
        <end position="429"/>
    </location>
</feature>
<dbReference type="InterPro" id="IPR044880">
    <property type="entry name" value="NCX_ion-bd_dom_sf"/>
</dbReference>
<protein>
    <submittedName>
        <fullName evidence="12">Cation/calcium exchanger 1-like</fullName>
    </submittedName>
</protein>
<keyword evidence="6" id="KW-0915">Sodium</keyword>
<keyword evidence="5 10" id="KW-1133">Transmembrane helix</keyword>
<dbReference type="GO" id="GO:0008324">
    <property type="term" value="F:monoatomic cation transmembrane transporter activity"/>
    <property type="evidence" value="ECO:0007669"/>
    <property type="project" value="TreeGrafter"/>
</dbReference>
<evidence type="ECO:0000259" key="11">
    <source>
        <dbReference type="Pfam" id="PF01699"/>
    </source>
</evidence>
<feature type="transmembrane region" description="Helical" evidence="10">
    <location>
        <begin position="319"/>
        <end position="335"/>
    </location>
</feature>
<sequence>MAKAHHVFLNLSFLFLVAFFIKTQPSLLPPRRRAINTHLTEQQGCRDFDSLEDSSSKCAYLRTTDSPCAPPGYVDYLYLFYCLCGDAPPLGYALLSLCLLLLFYVLGDTASRYFCSSLDSLSKILGLSPAIAGVTLLSLGNGAPDVFSTIVSFASSSSVGDVGLSSVLGGAFFVSSVVVGVISVAIGSFSIPIDRSSFVRDVCFLLLVLCCLLAVLVVGEIGVAGAVLFASLYVAYVVAVSASSCWRWSGAGGGLEVPLLDGVEVEEPPACVPKEVVRASARRRAGCCVRSLRVLELPLYLPRRLTIPDVSEERWSKPYAAASVVLAPILLAALWDTRQAATEEADSEGRLTTYLFAGLVGLVLGMVALETTESSKPPNKFLLPWLAGGFLMSVVWTYITAGELVSLLVSIGHVLGISPSVLGVTVLAWGNSVGDLIANVAMALNGGEDGAQVAISGCYAGPIFNTLVGLGLSLVLSAWNARPAPYVIPGDSSLFVTLGFLMAGLLWALAVLPRRGMKLDRVVGIGLLAIYVCFLCLRISQSVGLVQICRQLLHGSKLIMSV</sequence>
<feature type="transmembrane region" description="Helical" evidence="10">
    <location>
        <begin position="198"/>
        <end position="217"/>
    </location>
</feature>
<keyword evidence="8" id="KW-0739">Sodium transport</keyword>
<evidence type="ECO:0000256" key="7">
    <source>
        <dbReference type="ARBA" id="ARBA00023136"/>
    </source>
</evidence>
<evidence type="ECO:0000256" key="1">
    <source>
        <dbReference type="ARBA" id="ARBA00004141"/>
    </source>
</evidence>
<dbReference type="GO" id="GO:0016020">
    <property type="term" value="C:membrane"/>
    <property type="evidence" value="ECO:0007669"/>
    <property type="project" value="UniProtKB-SubCell"/>
</dbReference>
<comment type="caution">
    <text evidence="12">The sequence shown here is derived from an EMBL/GenBank/DDBJ whole genome shotgun (WGS) entry which is preliminary data.</text>
</comment>
<feature type="transmembrane region" description="Helical" evidence="10">
    <location>
        <begin position="223"/>
        <end position="242"/>
    </location>
</feature>
<keyword evidence="2" id="KW-0813">Transport</keyword>
<feature type="transmembrane region" description="Helical" evidence="10">
    <location>
        <begin position="493"/>
        <end position="510"/>
    </location>
</feature>
<comment type="similarity">
    <text evidence="9">Belongs to the Ca(2+):cation antiporter (CaCA) (TC 2.A.19) family. Cation/calcium exchanger (CCX) subfamily.</text>
</comment>
<evidence type="ECO:0000313" key="12">
    <source>
        <dbReference type="EMBL" id="KAJ6816969.1"/>
    </source>
</evidence>
<dbReference type="Gene3D" id="1.20.1420.30">
    <property type="entry name" value="NCX, central ion-binding region"/>
    <property type="match status" value="2"/>
</dbReference>
<feature type="transmembrane region" description="Helical" evidence="10">
    <location>
        <begin position="78"/>
        <end position="103"/>
    </location>
</feature>
<feature type="transmembrane region" description="Helical" evidence="10">
    <location>
        <begin position="163"/>
        <end position="186"/>
    </location>
</feature>
<feature type="domain" description="Sodium/calcium exchanger membrane region" evidence="11">
    <location>
        <begin position="96"/>
        <end position="240"/>
    </location>
</feature>